<dbReference type="Pfam" id="PF06009">
    <property type="entry name" value="Laminin_II"/>
    <property type="match status" value="1"/>
</dbReference>
<name>G3PJ14_GASAC</name>
<evidence type="ECO:0000256" key="9">
    <source>
        <dbReference type="ARBA" id="ARBA00023157"/>
    </source>
</evidence>
<reference evidence="21" key="3">
    <citation type="submission" date="2025-09" db="UniProtKB">
        <authorList>
            <consortium name="Ensembl"/>
        </authorList>
    </citation>
    <scope>IDENTIFICATION</scope>
</reference>
<evidence type="ECO:0000256" key="15">
    <source>
        <dbReference type="SAM" id="MobiDB-lite"/>
    </source>
</evidence>
<dbReference type="InterPro" id="IPR050440">
    <property type="entry name" value="Laminin/Netrin_ECM"/>
</dbReference>
<feature type="disulfide bond" evidence="13">
    <location>
        <begin position="649"/>
        <end position="658"/>
    </location>
</feature>
<accession>G3PJ14</accession>
<dbReference type="OMA" id="GECKCLT"/>
<dbReference type="Gene3D" id="2.60.120.200">
    <property type="match status" value="5"/>
</dbReference>
<dbReference type="FunFam" id="2.10.25.10:FF:000069">
    <property type="entry name" value="Laminin subunit alpha 1"/>
    <property type="match status" value="1"/>
</dbReference>
<dbReference type="SUPFAM" id="SSF57997">
    <property type="entry name" value="Tropomyosin"/>
    <property type="match status" value="1"/>
</dbReference>
<dbReference type="FunFam" id="2.10.25.10:FF:000083">
    <property type="entry name" value="Laminin subunit alpha"/>
    <property type="match status" value="1"/>
</dbReference>
<feature type="disulfide bond" evidence="13">
    <location>
        <begin position="1389"/>
        <end position="1401"/>
    </location>
</feature>
<feature type="domain" description="Laminin IV type A" evidence="19">
    <location>
        <begin position="1599"/>
        <end position="1777"/>
    </location>
</feature>
<evidence type="ECO:0000259" key="18">
    <source>
        <dbReference type="PROSITE" id="PS50027"/>
    </source>
</evidence>
<evidence type="ECO:0000259" key="20">
    <source>
        <dbReference type="PROSITE" id="PS51117"/>
    </source>
</evidence>
<feature type="domain" description="Laminin EGF-like" evidence="18">
    <location>
        <begin position="1858"/>
        <end position="1913"/>
    </location>
</feature>
<dbReference type="SMART" id="SM00181">
    <property type="entry name" value="EGF"/>
    <property type="match status" value="9"/>
</dbReference>
<evidence type="ECO:0000259" key="16">
    <source>
        <dbReference type="PROSITE" id="PS50025"/>
    </source>
</evidence>
<dbReference type="InterPro" id="IPR002049">
    <property type="entry name" value="LE_dom"/>
</dbReference>
<dbReference type="Pfam" id="PF02210">
    <property type="entry name" value="Laminin_G_2"/>
    <property type="match status" value="4"/>
</dbReference>
<dbReference type="Pfam" id="PF00053">
    <property type="entry name" value="EGF_laminin"/>
    <property type="match status" value="15"/>
</dbReference>
<dbReference type="GO" id="GO:0005576">
    <property type="term" value="C:extracellular region"/>
    <property type="evidence" value="ECO:0007669"/>
    <property type="project" value="UniProtKB-ARBA"/>
</dbReference>
<feature type="disulfide bond" evidence="13">
    <location>
        <begin position="1503"/>
        <end position="1512"/>
    </location>
</feature>
<dbReference type="SMART" id="SM00281">
    <property type="entry name" value="LamB"/>
    <property type="match status" value="1"/>
</dbReference>
<dbReference type="GO" id="GO:0030334">
    <property type="term" value="P:regulation of cell migration"/>
    <property type="evidence" value="ECO:0007669"/>
    <property type="project" value="InterPro"/>
</dbReference>
<keyword evidence="12" id="KW-0245">EGF-like domain</keyword>
<dbReference type="InterPro" id="IPR008211">
    <property type="entry name" value="Laminin_N"/>
</dbReference>
<dbReference type="InterPro" id="IPR000034">
    <property type="entry name" value="Laminin_IV"/>
</dbReference>
<keyword evidence="2" id="KW-0964">Secreted</keyword>
<dbReference type="FunFam" id="2.10.25.10:FF:000090">
    <property type="entry name" value="laminin subunit alpha"/>
    <property type="match status" value="1"/>
</dbReference>
<feature type="disulfide bond" evidence="13">
    <location>
        <begin position="747"/>
        <end position="756"/>
    </location>
</feature>
<dbReference type="InterPro" id="IPR009254">
    <property type="entry name" value="Laminin_aI"/>
</dbReference>
<dbReference type="Gene3D" id="2.10.25.10">
    <property type="entry name" value="Laminin"/>
    <property type="match status" value="14"/>
</dbReference>
<feature type="region of interest" description="Disordered" evidence="15">
    <location>
        <begin position="1"/>
        <end position="30"/>
    </location>
</feature>
<keyword evidence="4" id="KW-0732">Signal</keyword>
<evidence type="ECO:0000256" key="5">
    <source>
        <dbReference type="ARBA" id="ARBA00022737"/>
    </source>
</evidence>
<dbReference type="Pfam" id="PF00055">
    <property type="entry name" value="Laminin_N"/>
    <property type="match status" value="1"/>
</dbReference>
<feature type="disulfide bond" evidence="13">
    <location>
        <begin position="1391"/>
        <end position="1408"/>
    </location>
</feature>
<reference evidence="21 22" key="1">
    <citation type="journal article" date="2021" name="G3 (Bethesda)">
        <title>Improved contiguity of the threespine stickleback genome using long-read sequencing.</title>
        <authorList>
            <person name="Nath S."/>
            <person name="Shaw D.E."/>
            <person name="White M.A."/>
        </authorList>
    </citation>
    <scope>NUCLEOTIDE SEQUENCE [LARGE SCALE GENOMIC DNA]</scope>
    <source>
        <strain evidence="21 22">Lake Benthic</strain>
    </source>
</reference>
<keyword evidence="22" id="KW-1185">Reference proteome</keyword>
<feature type="domain" description="Laminin G" evidence="16">
    <location>
        <begin position="3267"/>
        <end position="3448"/>
    </location>
</feature>
<dbReference type="Bgee" id="ENSGACG00000013300">
    <property type="expression patterns" value="Expressed in intestinal epithelial cell and 2 other cell types or tissues"/>
</dbReference>
<feature type="compositionally biased region" description="Low complexity" evidence="15">
    <location>
        <begin position="1"/>
        <end position="11"/>
    </location>
</feature>
<dbReference type="PROSITE" id="PS00022">
    <property type="entry name" value="EGF_1"/>
    <property type="match status" value="1"/>
</dbReference>
<evidence type="ECO:0000256" key="13">
    <source>
        <dbReference type="PROSITE-ProRule" id="PRU00460"/>
    </source>
</evidence>
<evidence type="ECO:0000313" key="21">
    <source>
        <dbReference type="Ensembl" id="ENSGACP00000017593.2"/>
    </source>
</evidence>
<feature type="domain" description="Laminin G" evidence="16">
    <location>
        <begin position="3089"/>
        <end position="3260"/>
    </location>
</feature>
<protein>
    <submittedName>
        <fullName evidence="21">Laminin subunit alpha 3</fullName>
    </submittedName>
</protein>
<keyword evidence="11 13" id="KW-0424">Laminin EGF-like domain</keyword>
<dbReference type="PRINTS" id="PR00011">
    <property type="entry name" value="EGFLAMININ"/>
</dbReference>
<feature type="domain" description="Laminin EGF-like" evidence="18">
    <location>
        <begin position="1811"/>
        <end position="1857"/>
    </location>
</feature>
<feature type="disulfide bond" evidence="13">
    <location>
        <begin position="1884"/>
        <end position="1893"/>
    </location>
</feature>
<evidence type="ECO:0000256" key="6">
    <source>
        <dbReference type="ARBA" id="ARBA00022869"/>
    </source>
</evidence>
<dbReference type="STRING" id="69293.ENSGACP00000017593"/>
<dbReference type="FunFam" id="2.10.25.10:FF:000209">
    <property type="entry name" value="Laminin subunit alpha 5"/>
    <property type="match status" value="2"/>
</dbReference>
<dbReference type="CDD" id="cd00055">
    <property type="entry name" value="EGF_Lam"/>
    <property type="match status" value="15"/>
</dbReference>
<feature type="coiled-coil region" evidence="14">
    <location>
        <begin position="1952"/>
        <end position="2404"/>
    </location>
</feature>
<evidence type="ECO:0000256" key="3">
    <source>
        <dbReference type="ARBA" id="ARBA00022530"/>
    </source>
</evidence>
<feature type="domain" description="Laminin EGF-like" evidence="18">
    <location>
        <begin position="582"/>
        <end position="627"/>
    </location>
</feature>
<dbReference type="GO" id="GO:0045995">
    <property type="term" value="P:regulation of embryonic development"/>
    <property type="evidence" value="ECO:0007669"/>
    <property type="project" value="InterPro"/>
</dbReference>
<dbReference type="PROSITE" id="PS50026">
    <property type="entry name" value="EGF_3"/>
    <property type="match status" value="1"/>
</dbReference>
<feature type="disulfide bond" evidence="13">
    <location>
        <begin position="603"/>
        <end position="612"/>
    </location>
</feature>
<dbReference type="SMART" id="SM00180">
    <property type="entry name" value="EGF_Lam"/>
    <property type="match status" value="16"/>
</dbReference>
<dbReference type="OrthoDB" id="5984158at2759"/>
<dbReference type="Ensembl" id="ENSGACT00000017627.2">
    <property type="protein sequence ID" value="ENSGACP00000017593.2"/>
    <property type="gene ID" value="ENSGACG00000013300.2"/>
</dbReference>
<evidence type="ECO:0000256" key="12">
    <source>
        <dbReference type="PROSITE-ProRule" id="PRU00076"/>
    </source>
</evidence>
<evidence type="ECO:0000259" key="19">
    <source>
        <dbReference type="PROSITE" id="PS51115"/>
    </source>
</evidence>
<feature type="domain" description="Laminin N-terminal" evidence="20">
    <location>
        <begin position="76"/>
        <end position="329"/>
    </location>
</feature>
<evidence type="ECO:0000256" key="2">
    <source>
        <dbReference type="ARBA" id="ARBA00022525"/>
    </source>
</evidence>
<dbReference type="Gene3D" id="2.60.120.260">
    <property type="entry name" value="Galactose-binding domain-like"/>
    <property type="match status" value="1"/>
</dbReference>
<feature type="disulfide bond" evidence="13">
    <location>
        <begin position="1549"/>
        <end position="1558"/>
    </location>
</feature>
<dbReference type="GO" id="GO:0009887">
    <property type="term" value="P:animal organ morphogenesis"/>
    <property type="evidence" value="ECO:0007669"/>
    <property type="project" value="TreeGrafter"/>
</dbReference>
<feature type="disulfide bond" evidence="13">
    <location>
        <begin position="537"/>
        <end position="549"/>
    </location>
</feature>
<dbReference type="GO" id="GO:0009888">
    <property type="term" value="P:tissue development"/>
    <property type="evidence" value="ECO:0007669"/>
    <property type="project" value="TreeGrafter"/>
</dbReference>
<feature type="disulfide bond" evidence="13">
    <location>
        <begin position="1528"/>
        <end position="1540"/>
    </location>
</feature>
<feature type="disulfide bond" evidence="13">
    <location>
        <begin position="1410"/>
        <end position="1419"/>
    </location>
</feature>
<feature type="disulfide bond" evidence="13">
    <location>
        <begin position="630"/>
        <end position="647"/>
    </location>
</feature>
<feature type="disulfide bond" evidence="13">
    <location>
        <begin position="628"/>
        <end position="640"/>
    </location>
</feature>
<dbReference type="GO" id="GO:0007155">
    <property type="term" value="P:cell adhesion"/>
    <property type="evidence" value="ECO:0007669"/>
    <property type="project" value="UniProtKB-KW"/>
</dbReference>
<feature type="domain" description="Laminin EGF-like" evidence="18">
    <location>
        <begin position="460"/>
        <end position="503"/>
    </location>
</feature>
<comment type="subcellular location">
    <subcellularLocation>
        <location evidence="1">Secreted</location>
        <location evidence="1">Extracellular space</location>
        <location evidence="1">Extracellular matrix</location>
        <location evidence="1">Basement membrane</location>
    </subcellularLocation>
</comment>
<feature type="domain" description="Laminin EGF-like" evidence="18">
    <location>
        <begin position="537"/>
        <end position="581"/>
    </location>
</feature>
<evidence type="ECO:0000256" key="4">
    <source>
        <dbReference type="ARBA" id="ARBA00022729"/>
    </source>
</evidence>
<keyword evidence="6" id="KW-0084">Basement membrane</keyword>
<dbReference type="InterPro" id="IPR013320">
    <property type="entry name" value="ConA-like_dom_sf"/>
</dbReference>
<evidence type="ECO:0000256" key="8">
    <source>
        <dbReference type="ARBA" id="ARBA00023054"/>
    </source>
</evidence>
<dbReference type="FunFam" id="2.10.25.10:FF:000130">
    <property type="entry name" value="Laminin subunit beta 1"/>
    <property type="match status" value="1"/>
</dbReference>
<dbReference type="PROSITE" id="PS51117">
    <property type="entry name" value="LAMININ_NTER"/>
    <property type="match status" value="1"/>
</dbReference>
<feature type="disulfide bond" evidence="13">
    <location>
        <begin position="557"/>
        <end position="566"/>
    </location>
</feature>
<proteinExistence type="predicted"/>
<keyword evidence="3" id="KW-0272">Extracellular matrix</keyword>
<dbReference type="Proteomes" id="UP000007635">
    <property type="component" value="Chromosome III"/>
</dbReference>
<dbReference type="Pfam" id="PF06008">
    <property type="entry name" value="Laminin_I"/>
    <property type="match status" value="1"/>
</dbReference>
<feature type="domain" description="EGF-like" evidence="17">
    <location>
        <begin position="666"/>
        <end position="704"/>
    </location>
</feature>
<dbReference type="InterPro" id="IPR000742">
    <property type="entry name" value="EGF"/>
</dbReference>
<dbReference type="SMART" id="SM00136">
    <property type="entry name" value="LamNT"/>
    <property type="match status" value="1"/>
</dbReference>
<dbReference type="FunFam" id="2.10.25.10:FF:000011">
    <property type="entry name" value="Cadherin EGF LAG seven-pass G-type receptor"/>
    <property type="match status" value="1"/>
</dbReference>
<organism evidence="21 22">
    <name type="scientific">Gasterosteus aculeatus aculeatus</name>
    <name type="common">three-spined stickleback</name>
    <dbReference type="NCBI Taxonomy" id="481459"/>
    <lineage>
        <taxon>Eukaryota</taxon>
        <taxon>Metazoa</taxon>
        <taxon>Chordata</taxon>
        <taxon>Craniata</taxon>
        <taxon>Vertebrata</taxon>
        <taxon>Euteleostomi</taxon>
        <taxon>Actinopterygii</taxon>
        <taxon>Neopterygii</taxon>
        <taxon>Teleostei</taxon>
        <taxon>Neoteleostei</taxon>
        <taxon>Acanthomorphata</taxon>
        <taxon>Eupercaria</taxon>
        <taxon>Perciformes</taxon>
        <taxon>Cottioidei</taxon>
        <taxon>Gasterosteales</taxon>
        <taxon>Gasterosteidae</taxon>
        <taxon>Gasterosteus</taxon>
    </lineage>
</organism>
<keyword evidence="7" id="KW-0130">Cell adhesion</keyword>
<dbReference type="SMART" id="SM00282">
    <property type="entry name" value="LamG"/>
    <property type="match status" value="4"/>
</dbReference>
<feature type="domain" description="Laminin EGF-like" evidence="18">
    <location>
        <begin position="628"/>
        <end position="679"/>
    </location>
</feature>
<feature type="domain" description="Laminin EGF-like" evidence="18">
    <location>
        <begin position="1479"/>
        <end position="1527"/>
    </location>
</feature>
<dbReference type="InterPro" id="IPR001791">
    <property type="entry name" value="Laminin_G"/>
</dbReference>
<evidence type="ECO:0000256" key="11">
    <source>
        <dbReference type="ARBA" id="ARBA00023292"/>
    </source>
</evidence>
<dbReference type="PROSITE" id="PS50027">
    <property type="entry name" value="EGF_LAM_2"/>
    <property type="match status" value="10"/>
</dbReference>
<comment type="caution">
    <text evidence="12">Lacks conserved residue(s) required for the propagation of feature annotation.</text>
</comment>
<feature type="disulfide bond" evidence="12">
    <location>
        <begin position="694"/>
        <end position="703"/>
    </location>
</feature>
<keyword evidence="10" id="KW-0325">Glycoprotein</keyword>
<dbReference type="GO" id="GO:0005604">
    <property type="term" value="C:basement membrane"/>
    <property type="evidence" value="ECO:0007669"/>
    <property type="project" value="UniProtKB-SubCell"/>
</dbReference>
<dbReference type="SUPFAM" id="SSF49899">
    <property type="entry name" value="Concanavalin A-like lectins/glucanases"/>
    <property type="match status" value="5"/>
</dbReference>
<dbReference type="FunFam" id="2.60.120.260:FF:000092">
    <property type="entry name" value="Laminin subunit alpha-3"/>
    <property type="match status" value="1"/>
</dbReference>
<evidence type="ECO:0000313" key="22">
    <source>
        <dbReference type="Proteomes" id="UP000007635"/>
    </source>
</evidence>
<feature type="domain" description="Laminin EGF-like" evidence="18">
    <location>
        <begin position="1389"/>
        <end position="1434"/>
    </location>
</feature>
<dbReference type="InParanoid" id="G3PJ14"/>
<reference evidence="21" key="2">
    <citation type="submission" date="2025-08" db="UniProtKB">
        <authorList>
            <consortium name="Ensembl"/>
        </authorList>
    </citation>
    <scope>IDENTIFICATION</scope>
</reference>
<dbReference type="Pfam" id="PF00052">
    <property type="entry name" value="Laminin_B"/>
    <property type="match status" value="1"/>
</dbReference>
<feature type="disulfide bond" evidence="13">
    <location>
        <begin position="584"/>
        <end position="601"/>
    </location>
</feature>
<keyword evidence="8 14" id="KW-0175">Coiled coil</keyword>
<dbReference type="SUPFAM" id="SSF57196">
    <property type="entry name" value="EGF/Laminin"/>
    <property type="match status" value="13"/>
</dbReference>
<dbReference type="PROSITE" id="PS51115">
    <property type="entry name" value="LAMININ_IVA"/>
    <property type="match status" value="1"/>
</dbReference>
<feature type="domain" description="Laminin EGF-like" evidence="18">
    <location>
        <begin position="1528"/>
        <end position="1578"/>
    </location>
</feature>
<dbReference type="eggNOG" id="KOG1836">
    <property type="taxonomic scope" value="Eukaryota"/>
</dbReference>
<feature type="disulfide bond" evidence="13">
    <location>
        <begin position="1830"/>
        <end position="1839"/>
    </location>
</feature>
<evidence type="ECO:0000256" key="7">
    <source>
        <dbReference type="ARBA" id="ARBA00022889"/>
    </source>
</evidence>
<dbReference type="PANTHER" id="PTHR10574">
    <property type="entry name" value="NETRIN/LAMININ-RELATED"/>
    <property type="match status" value="1"/>
</dbReference>
<feature type="disulfide bond" evidence="13">
    <location>
        <begin position="1530"/>
        <end position="1547"/>
    </location>
</feature>
<dbReference type="CDD" id="cd00110">
    <property type="entry name" value="LamG"/>
    <property type="match status" value="4"/>
</dbReference>
<dbReference type="GO" id="GO:0030155">
    <property type="term" value="P:regulation of cell adhesion"/>
    <property type="evidence" value="ECO:0007669"/>
    <property type="project" value="InterPro"/>
</dbReference>
<keyword evidence="9 12" id="KW-1015">Disulfide bond</keyword>
<dbReference type="PANTHER" id="PTHR10574:SF406">
    <property type="entry name" value="LAMININ SUBUNIT ALPHA 5"/>
    <property type="match status" value="1"/>
</dbReference>
<dbReference type="InterPro" id="IPR010307">
    <property type="entry name" value="Laminin_dom_II"/>
</dbReference>
<dbReference type="GeneTree" id="ENSGT00940000155638"/>
<feature type="disulfide bond" evidence="13">
    <location>
        <begin position="479"/>
        <end position="488"/>
    </location>
</feature>
<dbReference type="GO" id="GO:0005102">
    <property type="term" value="F:signaling receptor binding"/>
    <property type="evidence" value="ECO:0007669"/>
    <property type="project" value="InterPro"/>
</dbReference>
<evidence type="ECO:0000256" key="14">
    <source>
        <dbReference type="SAM" id="Coils"/>
    </source>
</evidence>
<feature type="domain" description="Laminin G" evidence="16">
    <location>
        <begin position="2900"/>
        <end position="3054"/>
    </location>
</feature>
<keyword evidence="5" id="KW-0677">Repeat</keyword>
<feature type="domain" description="Laminin G" evidence="16">
    <location>
        <begin position="2729"/>
        <end position="2889"/>
    </location>
</feature>
<evidence type="ECO:0000256" key="1">
    <source>
        <dbReference type="ARBA" id="ARBA00004302"/>
    </source>
</evidence>
<dbReference type="PROSITE" id="PS50025">
    <property type="entry name" value="LAM_G_DOMAIN"/>
    <property type="match status" value="4"/>
</dbReference>
<sequence length="3450" mass="378840">MPAEGEPAGAGRASWRSVGDKENLRAAGRSQASAGISSTWNMARGMRGAHLLAVLFTFSVTLFRDADGQGASNDLRGFSLNPPYFNLADVSSISATATCGQDEAGTPRRELYCKLVGGPNNGPPTQNIQGQFCDYCNSLDPQKAHPVTHAVDGTERWWQSPPLSRGAGYNEVNVTLDLGQLFHVAYVLLKFANSPRPDLWVLERSVDNGRTFNPWQYFAHSKRECIETFGKQPNARIVHDDDQLCTTEYSRIVPLENGEIVVSLITGRPGSKNFTYSPVLQDFTKATNIRLRFLRTSTLLGHLISKAQRDPTVTRRYYYSIKDISIGGRCVCHGHAQVCARGRYQDNPNRLQCECQHNTCGESCDRCCPGFHQQPWRVAAPDTPNECYPCQCFSHASDCYYDPEVEKRGASLDTFGRYDGGGVCINCQHNTAGVNCERCLEGFYRPYGIPPESPAGCIPCRCDERTTAGCEMESGRCICKTQFAGENCDRCADGFLYYPQCIRYPVYPTTTQSPAGPFVEPTACPRGYFGSPSCRPCVCDYRGTADRVCDAAGRCLCRQGVEGERCDRCPSGRHSFPDCRACACDGAGGVAGGVCAPSGQCVCLPNYTGRECDQCAPGHYGYPDCAVCQCSQGGSYGSVCNPVSGQCLCLPGLVGQQCDRCASGLSFPGCSGPINVCNPGGTEVIDPQSGACRCVATTEGTLCDSCKPLYWKLATDNSGGCVECRCELKGTLSAVGECEQKGGQCHCKPNACGHACETCKDGYFLLQKKDYFGCQGCQCDLGGAIDTACDEMSGQCRCQKNVLGLKCTDPAPSYYFPTLHQLRFEVEDGTTPNARPVRFGYNPQEFPDFSWRGYAVMSPAQSEVRVTVNVERKDERQHLFRVVLRFTNPTSAGVSGSIAATNNRGAAGSDQSTEVIFPRSPSPSFLTVPGEGFAEPFTLTPGTWVVHIRAEGVLLDYLVLLPRDYYEAPLLQEKISRPCTYLPTANKDANCLLYKHVDMDRFSSALASQGKLTSHGGRRRRLARVRRLTPDHPQMAALYGRQSQLQVGLRVPRPGPYALVLEYPSEVDAVQNVNIVIRDPSGDQIPARANIYSCALSFLCRSVAVDGSDRVAAFQLSHKTEILLQTSTASLLLYKVYAVPAEEFSIDYVDPKVLCVSTDGRFTEDSRYCVLRQFDKPTSAEILDAARDGQLSPAPAVSRQREEDEDWRTRRQIGAFTVPEPHSDGILLKFPQTEISFTPEVPLPGTYVVVVHYHQREHTSFPVEVLVDAERQWKGWMNASFCPAVSGCREVVVADGRIAFHFDHSSGQRPSVSLIVPHENTLILDYVLLVPDSSYTPDLLKEKLLDKSADFIQQCRGDGFYIDRRTSPQFCRDSARSLVAAYNGGALPCNCDESGSTETTCEPVGGQCPCRRHVIGRRCTKCTTGYYGFPHCRPCECGRRLCDEVTGRCICPPQTVKPSCDVCQGQTFSYHPLAGCEGCACSPSGVETNAALDCDLVTGQCSCKPRVGGRRCDRCAAGYYRFPDCVPCNCNRGGVTSDICDPDTGRCLCKRNVAGVKCDACREGSFFFDRSNRHGCTGCFCFGATDRCQSSSKRRGKFVEMKVWRLERADQEEVPSVLNTASETVVADVQELPPTVQTLYWVAPSPYLGDRVSSYGGFLTYQSKSFGIPSEGMTLMDRRPDVVLTGQDMTLIHLAPQIPHPDKLYQGRVQLLEGNWRHAVTNRPVSREELMMVLARLVGLRIRALYFTQSQRLSLGEVGLEGLSNTGTGGPGNAVEDCSCPPQNTGDSCEKCAPGYYRDRSGPFLGRCVPCECNGLSDECEERTGRCLGCQYNAAGDRCERCKEGYYGNAAQRTCRVCPCPFRSPSNSFAIGCKEVFGDFECVCRAGYTGDKCESCAPGYYGDPSTRGGSCRPCKCNGNGNYCDHRTGVCKNTLEPEDTNTEGPCQECDNCAQTLLNDLEKLDDELRRIKTQLDNASASATSQDSLKKLEKAVADTKMLVNRYSSAINAQKSRANQLEEDVSNLTDDISTLREKADKSAAQADKAVADVANTQKRAKVLDSEIEKMLEKIQALLDQLKDAGTGGDVLPNENLASLLEEAERLVKEMKDRNFTPQKTAAEQERDKAEKLLDFIKANVSKQYDQNEAAAEKLRGLLKNYEAKVKDLEKALKEAGDLLKKANTQNGLSAQALEDLKKRIKGLEMERDTVKDQMTMAEKELQKAEDLAEMLSDSKTEYEQLAAQMDGAKTDLTKKVNEITKAASKKDLVEAAEEHAKNLAKLAKELENAVANASGQTEVRNAKDAIDAYRNITDAINAAEAAAKEAKSASDSALNNLKKEQLTVRAKDLKDTSEDLLKDAQEAETDLQDSADDINDVKNRLNDAGKKKTALEKDLNYAQNQLDNINTDDISATINEAKRKAALANNSATVTMDRLNAINGELKNIKATPVDSNLNNVLNDVDETVKNLLKTIPSLDAKLSEMENLTSEFPPMSNISENIKKIKDLIEQARDAANRIGIPMMFKGNSHVELRAPKNLEDLKAYTGLSLSLQRPQGRGDGRRRRRQANNGDMFVLYLGNRDSSKNYIGMVLRNEVLFGVYKLNGVEYEMETGVITKSVSVPAKFDQVDLRRIYQDAKMTLAKFSNSKLSFAPITAERQGVENKNLLDLSPSDVVFYVGGYPDSFTPPASLKYPKYEGCIEFSSVNDKVISLYNFQKAVGINPEPPCKRYVPPTDSEFYQGTGYGKVLIDGTIPALIINMFISSRSSNGLLLFIQSEDNYITVTIEKGIVFIRSNLLETPATNNLETFPTSDYEQLNIIFLRSNDIIVRISNTDLAKANVAYNFGEFKEWYIGGAPRDVRERYNITMQPFKGCVKNLKQNSAVISVSEPVGISKGCPKDSLVVRKADFSLGSSLSGDLTGFSLANDVAVSLGFKSTQNEGIILQDKQTANGIQLALESGYVTLTFNEQTWKSSKQYQDGQWHYLTATRRNGRVDLLIDDEDAGQMQSGSSSVPNTGGSMILGKNNFKGCVSNLYTRRPAQLYQAEDLNNFKASGDVLLGVCTADTVAQLMLDRGSMKDVGKQHINETKPACASPATIQKAYRMGGPVSSLSYSLPLQLRPHFSLDVRTRASEGLLFFAATRGGRSHLALYISKGRIRLSVAKEKEIFNREKYNDGKWHSVIFSLEKKKFRLVVDGIRAQDGQLTNAEWTSMQHFVSPVYLGSAPESLHRELKSKALPRQSVSGCIRNFGKDGAPMANPTTNYGAGPCFEGQTQRGAYFAGNGSYVILNDSFILGSNFELLFNIRPRSPTGLLLHVGNSIWNPRGPAMGHYLTVYMLRGEVVAQANNGQGEFKVSVKPKASLCDETFHKISVIKRKNVVQLHVDTMDHYKIGPPSPAITLTKDSLYVGGIPEVSMQQKLPVTSSFVGCIQDMRINGDSVSFDRPPGVFGPVNLKECPG</sequence>
<dbReference type="FunFam" id="2.10.25.10:FF:000407">
    <property type="entry name" value="Laminin subunit alpha-3"/>
    <property type="match status" value="1"/>
</dbReference>
<dbReference type="PROSITE" id="PS01248">
    <property type="entry name" value="EGF_LAM_1"/>
    <property type="match status" value="5"/>
</dbReference>
<feature type="domain" description="Laminin EGF-like" evidence="18">
    <location>
        <begin position="724"/>
        <end position="776"/>
    </location>
</feature>
<evidence type="ECO:0000259" key="17">
    <source>
        <dbReference type="PROSITE" id="PS50026"/>
    </source>
</evidence>
<evidence type="ECO:0000256" key="10">
    <source>
        <dbReference type="ARBA" id="ARBA00023180"/>
    </source>
</evidence>